<dbReference type="Gene3D" id="2.60.120.10">
    <property type="entry name" value="Jelly Rolls"/>
    <property type="match status" value="1"/>
</dbReference>
<dbReference type="PROSITE" id="PS51063">
    <property type="entry name" value="HTH_CRP_2"/>
    <property type="match status" value="1"/>
</dbReference>
<dbReference type="InterPro" id="IPR018490">
    <property type="entry name" value="cNMP-bd_dom_sf"/>
</dbReference>
<dbReference type="Pfam" id="PF00027">
    <property type="entry name" value="cNMP_binding"/>
    <property type="match status" value="1"/>
</dbReference>
<dbReference type="EMBL" id="JACIDK010000001">
    <property type="protein sequence ID" value="MBB3890023.1"/>
    <property type="molecule type" value="Genomic_DNA"/>
</dbReference>
<feature type="domain" description="HTH crp-type" evidence="5">
    <location>
        <begin position="133"/>
        <end position="202"/>
    </location>
</feature>
<dbReference type="Gene3D" id="1.10.10.10">
    <property type="entry name" value="Winged helix-like DNA-binding domain superfamily/Winged helix DNA-binding domain"/>
    <property type="match status" value="1"/>
</dbReference>
<dbReference type="AlphaFoldDB" id="A0A839ZX80"/>
<dbReference type="PRINTS" id="PR00034">
    <property type="entry name" value="HTHCRP"/>
</dbReference>
<dbReference type="RefSeq" id="WP_183769900.1">
    <property type="nucleotide sequence ID" value="NZ_JACIDK010000001.1"/>
</dbReference>
<dbReference type="GO" id="GO:0003700">
    <property type="term" value="F:DNA-binding transcription factor activity"/>
    <property type="evidence" value="ECO:0007669"/>
    <property type="project" value="InterPro"/>
</dbReference>
<reference evidence="6 7" key="1">
    <citation type="submission" date="2020-08" db="EMBL/GenBank/DDBJ databases">
        <title>Genomic Encyclopedia of Type Strains, Phase IV (KMG-IV): sequencing the most valuable type-strain genomes for metagenomic binning, comparative biology and taxonomic classification.</title>
        <authorList>
            <person name="Goeker M."/>
        </authorList>
    </citation>
    <scope>NUCLEOTIDE SEQUENCE [LARGE SCALE GENOMIC DNA]</scope>
    <source>
        <strain evidence="6 7">DSM 21793</strain>
    </source>
</reference>
<dbReference type="SUPFAM" id="SSF51206">
    <property type="entry name" value="cAMP-binding domain-like"/>
    <property type="match status" value="1"/>
</dbReference>
<dbReference type="SMART" id="SM00419">
    <property type="entry name" value="HTH_CRP"/>
    <property type="match status" value="1"/>
</dbReference>
<dbReference type="InterPro" id="IPR014710">
    <property type="entry name" value="RmlC-like_jellyroll"/>
</dbReference>
<gene>
    <name evidence="6" type="ORF">GGQ61_000720</name>
</gene>
<evidence type="ECO:0000259" key="4">
    <source>
        <dbReference type="PROSITE" id="PS50042"/>
    </source>
</evidence>
<dbReference type="PROSITE" id="PS00042">
    <property type="entry name" value="HTH_CRP_1"/>
    <property type="match status" value="1"/>
</dbReference>
<dbReference type="GO" id="GO:0003677">
    <property type="term" value="F:DNA binding"/>
    <property type="evidence" value="ECO:0007669"/>
    <property type="project" value="UniProtKB-KW"/>
</dbReference>
<dbReference type="InterPro" id="IPR012318">
    <property type="entry name" value="HTH_CRP"/>
</dbReference>
<dbReference type="CDD" id="cd00038">
    <property type="entry name" value="CAP_ED"/>
    <property type="match status" value="1"/>
</dbReference>
<dbReference type="InterPro" id="IPR000595">
    <property type="entry name" value="cNMP-bd_dom"/>
</dbReference>
<keyword evidence="7" id="KW-1185">Reference proteome</keyword>
<keyword evidence="1" id="KW-0805">Transcription regulation</keyword>
<dbReference type="SMART" id="SM00100">
    <property type="entry name" value="cNMP"/>
    <property type="match status" value="1"/>
</dbReference>
<dbReference type="Proteomes" id="UP000530564">
    <property type="component" value="Unassembled WGS sequence"/>
</dbReference>
<keyword evidence="3" id="KW-0804">Transcription</keyword>
<accession>A0A839ZX80</accession>
<evidence type="ECO:0000313" key="7">
    <source>
        <dbReference type="Proteomes" id="UP000530564"/>
    </source>
</evidence>
<dbReference type="PANTHER" id="PTHR24567:SF75">
    <property type="entry name" value="FUMARATE AND NITRATE REDUCTION REGULATORY PROTEIN"/>
    <property type="match status" value="1"/>
</dbReference>
<comment type="caution">
    <text evidence="6">The sequence shown here is derived from an EMBL/GenBank/DDBJ whole genome shotgun (WGS) entry which is preliminary data.</text>
</comment>
<protein>
    <submittedName>
        <fullName evidence="6">CRP/FNR family nitrogen fixation transcriptional regulator</fullName>
    </submittedName>
</protein>
<evidence type="ECO:0000256" key="2">
    <source>
        <dbReference type="ARBA" id="ARBA00023125"/>
    </source>
</evidence>
<dbReference type="SUPFAM" id="SSF46785">
    <property type="entry name" value="Winged helix' DNA-binding domain"/>
    <property type="match status" value="1"/>
</dbReference>
<dbReference type="GO" id="GO:0005829">
    <property type="term" value="C:cytosol"/>
    <property type="evidence" value="ECO:0007669"/>
    <property type="project" value="TreeGrafter"/>
</dbReference>
<dbReference type="InterPro" id="IPR050397">
    <property type="entry name" value="Env_Response_Regulators"/>
</dbReference>
<feature type="domain" description="Cyclic nucleotide-binding" evidence="4">
    <location>
        <begin position="24"/>
        <end position="72"/>
    </location>
</feature>
<evidence type="ECO:0000313" key="6">
    <source>
        <dbReference type="EMBL" id="MBB3890023.1"/>
    </source>
</evidence>
<keyword evidence="2" id="KW-0238">DNA-binding</keyword>
<organism evidence="6 7">
    <name type="scientific">Phenylobacterium haematophilum</name>
    <dbReference type="NCBI Taxonomy" id="98513"/>
    <lineage>
        <taxon>Bacteria</taxon>
        <taxon>Pseudomonadati</taxon>
        <taxon>Pseudomonadota</taxon>
        <taxon>Alphaproteobacteria</taxon>
        <taxon>Caulobacterales</taxon>
        <taxon>Caulobacteraceae</taxon>
        <taxon>Phenylobacterium</taxon>
    </lineage>
</organism>
<name>A0A839ZX80_9CAUL</name>
<dbReference type="PANTHER" id="PTHR24567">
    <property type="entry name" value="CRP FAMILY TRANSCRIPTIONAL REGULATORY PROTEIN"/>
    <property type="match status" value="1"/>
</dbReference>
<dbReference type="InterPro" id="IPR018335">
    <property type="entry name" value="Tscrpt_reg_HTH_Crp-type_CS"/>
</dbReference>
<evidence type="ECO:0000256" key="3">
    <source>
        <dbReference type="ARBA" id="ARBA00023163"/>
    </source>
</evidence>
<dbReference type="PROSITE" id="PS50042">
    <property type="entry name" value="CNMP_BINDING_3"/>
    <property type="match status" value="1"/>
</dbReference>
<evidence type="ECO:0000259" key="5">
    <source>
        <dbReference type="PROSITE" id="PS51063"/>
    </source>
</evidence>
<dbReference type="CDD" id="cd00092">
    <property type="entry name" value="HTH_CRP"/>
    <property type="match status" value="1"/>
</dbReference>
<dbReference type="InterPro" id="IPR036388">
    <property type="entry name" value="WH-like_DNA-bd_sf"/>
</dbReference>
<dbReference type="Pfam" id="PF13545">
    <property type="entry name" value="HTH_Crp_2"/>
    <property type="match status" value="1"/>
</dbReference>
<dbReference type="InterPro" id="IPR036390">
    <property type="entry name" value="WH_DNA-bd_sf"/>
</dbReference>
<evidence type="ECO:0000256" key="1">
    <source>
        <dbReference type="ARBA" id="ARBA00023015"/>
    </source>
</evidence>
<sequence length="210" mass="23318">MICSETILREDHDLISRIGVPMTFAKDEEIYGQGERADLVYRMISGTVRTSRFMADGRRPIGDFYYPGDVFGLETTGSHSMAAEALSDCVILAASRQAILAAGGEEELKDLMWDATVRDLESAREHLTLLVRKSASERVASFLLGLAQRRGETAVELAMGRQDMADYLGLTIETVSRMITQLQSSGVVEFESCRRFRVRDREALEDLAAA</sequence>
<proteinExistence type="predicted"/>